<evidence type="ECO:0000313" key="2">
    <source>
        <dbReference type="Proteomes" id="UP000772434"/>
    </source>
</evidence>
<dbReference type="Proteomes" id="UP000772434">
    <property type="component" value="Unassembled WGS sequence"/>
</dbReference>
<dbReference type="EMBL" id="JADNRY010000023">
    <property type="protein sequence ID" value="KAF9072532.1"/>
    <property type="molecule type" value="Genomic_DNA"/>
</dbReference>
<protein>
    <submittedName>
        <fullName evidence="1">Uncharacterized protein</fullName>
    </submittedName>
</protein>
<organism evidence="1 2">
    <name type="scientific">Rhodocollybia butyracea</name>
    <dbReference type="NCBI Taxonomy" id="206335"/>
    <lineage>
        <taxon>Eukaryota</taxon>
        <taxon>Fungi</taxon>
        <taxon>Dikarya</taxon>
        <taxon>Basidiomycota</taxon>
        <taxon>Agaricomycotina</taxon>
        <taxon>Agaricomycetes</taxon>
        <taxon>Agaricomycetidae</taxon>
        <taxon>Agaricales</taxon>
        <taxon>Marasmiineae</taxon>
        <taxon>Omphalotaceae</taxon>
        <taxon>Rhodocollybia</taxon>
    </lineage>
</organism>
<sequence length="182" mass="20508">MHTVCVFLLVDNDSNTYRSQVLYAMLEPQVSSVFQRDETTSRKLGLHEIRQFSALHVVLHIHLCINERNTAQSAPFLVLADAVPKLVRLRARISPFSHSITKTPMYPLLLFTMSPFLLVFDARINATPISESGKLSSSPVGTIRCVTQDLNYPVRAVNLWILLDACDEKVDGLETQMEQVHS</sequence>
<name>A0A9P5Q0Q0_9AGAR</name>
<keyword evidence="2" id="KW-1185">Reference proteome</keyword>
<proteinExistence type="predicted"/>
<reference evidence="1" key="1">
    <citation type="submission" date="2020-11" db="EMBL/GenBank/DDBJ databases">
        <authorList>
            <consortium name="DOE Joint Genome Institute"/>
            <person name="Ahrendt S."/>
            <person name="Riley R."/>
            <person name="Andreopoulos W."/>
            <person name="Labutti K."/>
            <person name="Pangilinan J."/>
            <person name="Ruiz-Duenas F.J."/>
            <person name="Barrasa J.M."/>
            <person name="Sanchez-Garcia M."/>
            <person name="Camarero S."/>
            <person name="Miyauchi S."/>
            <person name="Serrano A."/>
            <person name="Linde D."/>
            <person name="Babiker R."/>
            <person name="Drula E."/>
            <person name="Ayuso-Fernandez I."/>
            <person name="Pacheco R."/>
            <person name="Padilla G."/>
            <person name="Ferreira P."/>
            <person name="Barriuso J."/>
            <person name="Kellner H."/>
            <person name="Castanera R."/>
            <person name="Alfaro M."/>
            <person name="Ramirez L."/>
            <person name="Pisabarro A.G."/>
            <person name="Kuo A."/>
            <person name="Tritt A."/>
            <person name="Lipzen A."/>
            <person name="He G."/>
            <person name="Yan M."/>
            <person name="Ng V."/>
            <person name="Cullen D."/>
            <person name="Martin F."/>
            <person name="Rosso M.-N."/>
            <person name="Henrissat B."/>
            <person name="Hibbett D."/>
            <person name="Martinez A.T."/>
            <person name="Grigoriev I.V."/>
        </authorList>
    </citation>
    <scope>NUCLEOTIDE SEQUENCE</scope>
    <source>
        <strain evidence="1">AH 40177</strain>
    </source>
</reference>
<evidence type="ECO:0000313" key="1">
    <source>
        <dbReference type="EMBL" id="KAF9072532.1"/>
    </source>
</evidence>
<accession>A0A9P5Q0Q0</accession>
<comment type="caution">
    <text evidence="1">The sequence shown here is derived from an EMBL/GenBank/DDBJ whole genome shotgun (WGS) entry which is preliminary data.</text>
</comment>
<gene>
    <name evidence="1" type="ORF">BDP27DRAFT_1417897</name>
</gene>
<dbReference type="AlphaFoldDB" id="A0A9P5Q0Q0"/>